<proteinExistence type="inferred from homology"/>
<dbReference type="InterPro" id="IPR055358">
    <property type="entry name" value="CHCR"/>
</dbReference>
<comment type="similarity">
    <text evidence="1">Belongs to the VPS18 family.</text>
</comment>
<accession>A0ABR1FBA7</accession>
<dbReference type="InterPro" id="IPR036322">
    <property type="entry name" value="WD40_repeat_dom_sf"/>
</dbReference>
<dbReference type="Pfam" id="PF00637">
    <property type="entry name" value="Clathrin"/>
    <property type="match status" value="1"/>
</dbReference>
<comment type="subcellular location">
    <subcellularLocation>
        <location evidence="6">Endomembrane system</location>
        <topology evidence="6">Peripheral membrane protein</topology>
        <orientation evidence="6">Cytoplasmic side</orientation>
    </subcellularLocation>
</comment>
<feature type="domain" description="Pep3/Vps18 beta-propeller" evidence="10">
    <location>
        <begin position="35"/>
        <end position="389"/>
    </location>
</feature>
<dbReference type="PROSITE" id="PS50236">
    <property type="entry name" value="CHCR"/>
    <property type="match status" value="1"/>
</dbReference>
<name>A0ABR1FBA7_9ASCO</name>
<feature type="repeat" description="CHCR" evidence="7">
    <location>
        <begin position="660"/>
        <end position="815"/>
    </location>
</feature>
<dbReference type="Proteomes" id="UP001498771">
    <property type="component" value="Unassembled WGS sequence"/>
</dbReference>
<dbReference type="Pfam" id="PF26148">
    <property type="entry name" value="VPS18_RING_C"/>
    <property type="match status" value="1"/>
</dbReference>
<evidence type="ECO:0000256" key="8">
    <source>
        <dbReference type="SAM" id="Coils"/>
    </source>
</evidence>
<dbReference type="SUPFAM" id="SSF57850">
    <property type="entry name" value="RING/U-box"/>
    <property type="match status" value="1"/>
</dbReference>
<keyword evidence="2" id="KW-0479">Metal-binding</keyword>
<evidence type="ECO:0000259" key="11">
    <source>
        <dbReference type="Pfam" id="PF26148"/>
    </source>
</evidence>
<gene>
    <name evidence="12" type="ORF">BZA70DRAFT_310107</name>
</gene>
<protein>
    <submittedName>
        <fullName evidence="12">Pep3/Vps18/deep orange family-domain-containing protein</fullName>
    </submittedName>
</protein>
<sequence length="1011" mass="113585">MNYPVYNGSADASTIAPSAALSPADNEVEDEDELPIFALERVQLQFQISSLASMAVSNNILYLAVTSGRILRIDLNNPQDIDDVELPKLKAPGTGSVREIFLDPTGSHLLVTTSTAENFYLNARSPRAKHLSRMKGNIISAVAWNPSEPSSSTKEILIGTADGKVIETYIEPSEEFFKREERFSRLVWKVPGGLPVDGLYVELLPGKPDMRRLLAATGGRLWHWVSRIVRHAPGDYSPTFTKFFDDENTAAVHVDYSTAGDPVLAISPDDENFSDDKAFAWLNSAGVYHGKLYTAPTTPGLGSIIFQDSKLYPESSLPSSPASISSITLTKYHVLILRDHEILAVNLLDNTIVFDERLPASDRFIGVTSDVKNSTYWAYSTDSIFEITVTDEDRDIWRIYLEQNRFDEALRLARTPKEQDAVAIANGEFLLENNSFLEAANVLGQSSKPFESVAIQFVEKKKIDALRRYLSVKLSSYKPSHVMQRIMLASWIVELFMEKMNSLEDSMATKESERTTEPEIKPATNGNHKQHKLGEVTEDETAQLFEKPKKPRRPSENAAEAELKRVRDEFHEFVEKHKNALDRKTIYEIISSHGRQAELLFYANSVGDYSYVLSYWVRLEKWTEALQVLRKQSEPEIYYKYSTVLLVNVPKETVDTWMRMPDLSPRKLIPAILSYSLTVGPGEQNLAVRYLLYAINSLKSKDSAVHNTLISLYASDKSRDESALLEYLQFHDLERCYDTDFALRLCIKHQRVQSCIFIYSSMGLYEEAVDLALKNDNIELASVVADRPSDDAPLGKKLWLRVAQRVINKEHGIKSAIEFLKRCELLKIEDLLPFFPDFVVIDDFKEEICAALEDYSKSIELLRKEMDESAKTAETIRADIAGLGSRFAIVEPGERCFICSYPLLSRQFYVFPCQHAFHGDCLVKKISEISNVRVRRRIAELQLDTQKAVTAAPAPATTGGANAAGAAGAVLDELDALVAAECILCGPYMINSIDEPFVSEKDGQAAVEWEM</sequence>
<evidence type="ECO:0000313" key="12">
    <source>
        <dbReference type="EMBL" id="KAK7206413.1"/>
    </source>
</evidence>
<dbReference type="SUPFAM" id="SSF50978">
    <property type="entry name" value="WD40 repeat-like"/>
    <property type="match status" value="1"/>
</dbReference>
<keyword evidence="8" id="KW-0175">Coiled coil</keyword>
<evidence type="ECO:0000256" key="6">
    <source>
        <dbReference type="ARBA" id="ARBA00029433"/>
    </source>
</evidence>
<evidence type="ECO:0000256" key="9">
    <source>
        <dbReference type="SAM" id="MobiDB-lite"/>
    </source>
</evidence>
<evidence type="ECO:0000313" key="13">
    <source>
        <dbReference type="Proteomes" id="UP001498771"/>
    </source>
</evidence>
<evidence type="ECO:0000256" key="7">
    <source>
        <dbReference type="PROSITE-ProRule" id="PRU01006"/>
    </source>
</evidence>
<dbReference type="EMBL" id="JBBJBU010000003">
    <property type="protein sequence ID" value="KAK7206413.1"/>
    <property type="molecule type" value="Genomic_DNA"/>
</dbReference>
<dbReference type="RefSeq" id="XP_064769446.1">
    <property type="nucleotide sequence ID" value="XM_064914907.1"/>
</dbReference>
<dbReference type="InterPro" id="IPR007810">
    <property type="entry name" value="Pep3/Vps18_beta-prop"/>
</dbReference>
<evidence type="ECO:0000256" key="5">
    <source>
        <dbReference type="ARBA" id="ARBA00023136"/>
    </source>
</evidence>
<keyword evidence="4" id="KW-0862">Zinc</keyword>
<keyword evidence="5" id="KW-0472">Membrane</keyword>
<keyword evidence="3" id="KW-0863">Zinc-finger</keyword>
<feature type="compositionally biased region" description="Basic and acidic residues" evidence="9">
    <location>
        <begin position="507"/>
        <end position="520"/>
    </location>
</feature>
<evidence type="ECO:0000259" key="10">
    <source>
        <dbReference type="Pfam" id="PF05131"/>
    </source>
</evidence>
<dbReference type="InterPro" id="IPR058919">
    <property type="entry name" value="Pep3/Vps18_RING_C"/>
</dbReference>
<dbReference type="GeneID" id="90040419"/>
<dbReference type="CDD" id="cd16462">
    <property type="entry name" value="RING-H2_Pep3p-like"/>
    <property type="match status" value="1"/>
</dbReference>
<evidence type="ECO:0000256" key="2">
    <source>
        <dbReference type="ARBA" id="ARBA00022723"/>
    </source>
</evidence>
<feature type="region of interest" description="Disordered" evidence="9">
    <location>
        <begin position="506"/>
        <end position="560"/>
    </location>
</feature>
<organism evidence="12 13">
    <name type="scientific">Myxozyma melibiosi</name>
    <dbReference type="NCBI Taxonomy" id="54550"/>
    <lineage>
        <taxon>Eukaryota</taxon>
        <taxon>Fungi</taxon>
        <taxon>Dikarya</taxon>
        <taxon>Ascomycota</taxon>
        <taxon>Saccharomycotina</taxon>
        <taxon>Lipomycetes</taxon>
        <taxon>Lipomycetales</taxon>
        <taxon>Lipomycetaceae</taxon>
        <taxon>Myxozyma</taxon>
    </lineage>
</organism>
<feature type="coiled-coil region" evidence="8">
    <location>
        <begin position="845"/>
        <end position="879"/>
    </location>
</feature>
<reference evidence="12 13" key="1">
    <citation type="submission" date="2024-03" db="EMBL/GenBank/DDBJ databases">
        <title>Genome-scale model development and genomic sequencing of the oleaginous clade Lipomyces.</title>
        <authorList>
            <consortium name="Lawrence Berkeley National Laboratory"/>
            <person name="Czajka J.J."/>
            <person name="Han Y."/>
            <person name="Kim J."/>
            <person name="Mondo S.J."/>
            <person name="Hofstad B.A."/>
            <person name="Robles A."/>
            <person name="Haridas S."/>
            <person name="Riley R."/>
            <person name="LaButti K."/>
            <person name="Pangilinan J."/>
            <person name="Andreopoulos W."/>
            <person name="Lipzen A."/>
            <person name="Yan J."/>
            <person name="Wang M."/>
            <person name="Ng V."/>
            <person name="Grigoriev I.V."/>
            <person name="Spatafora J.W."/>
            <person name="Magnuson J.K."/>
            <person name="Baker S.E."/>
            <person name="Pomraning K.R."/>
        </authorList>
    </citation>
    <scope>NUCLEOTIDE SEQUENCE [LARGE SCALE GENOMIC DNA]</scope>
    <source>
        <strain evidence="12 13">Phaff 52-87</strain>
    </source>
</reference>
<comment type="caution">
    <text evidence="12">The sequence shown here is derived from an EMBL/GenBank/DDBJ whole genome shotgun (WGS) entry which is preliminary data.</text>
</comment>
<feature type="domain" description="Pep3/Vps18 RING C-terminal" evidence="11">
    <location>
        <begin position="890"/>
        <end position="990"/>
    </location>
</feature>
<dbReference type="InterPro" id="IPR000547">
    <property type="entry name" value="Clathrin_H-chain/VPS_repeat"/>
</dbReference>
<keyword evidence="13" id="KW-1185">Reference proteome</keyword>
<evidence type="ECO:0000256" key="1">
    <source>
        <dbReference type="ARBA" id="ARBA00010454"/>
    </source>
</evidence>
<dbReference type="PANTHER" id="PTHR23323:SF26">
    <property type="entry name" value="VACUOLAR PROTEIN SORTING-ASSOCIATED PROTEIN 18 HOMOLOG"/>
    <property type="match status" value="1"/>
</dbReference>
<dbReference type="PANTHER" id="PTHR23323">
    <property type="entry name" value="VACUOLAR PROTEIN SORTING-ASSOCIATED PROTEIN"/>
    <property type="match status" value="1"/>
</dbReference>
<evidence type="ECO:0000256" key="3">
    <source>
        <dbReference type="ARBA" id="ARBA00022771"/>
    </source>
</evidence>
<dbReference type="Pfam" id="PF05131">
    <property type="entry name" value="Pep3_Vps18"/>
    <property type="match status" value="1"/>
</dbReference>
<evidence type="ECO:0000256" key="4">
    <source>
        <dbReference type="ARBA" id="ARBA00022833"/>
    </source>
</evidence>